<gene>
    <name evidence="2" type="ORF">LZC95_41305</name>
</gene>
<proteinExistence type="predicted"/>
<dbReference type="Proteomes" id="UP001379533">
    <property type="component" value="Chromosome"/>
</dbReference>
<protein>
    <submittedName>
        <fullName evidence="2">Uncharacterized protein</fullName>
    </submittedName>
</protein>
<keyword evidence="1" id="KW-0472">Membrane</keyword>
<feature type="transmembrane region" description="Helical" evidence="1">
    <location>
        <begin position="156"/>
        <end position="175"/>
    </location>
</feature>
<evidence type="ECO:0000313" key="2">
    <source>
        <dbReference type="EMBL" id="WXA92874.1"/>
    </source>
</evidence>
<evidence type="ECO:0000313" key="3">
    <source>
        <dbReference type="Proteomes" id="UP001379533"/>
    </source>
</evidence>
<dbReference type="RefSeq" id="WP_394843473.1">
    <property type="nucleotide sequence ID" value="NZ_CP089982.1"/>
</dbReference>
<keyword evidence="3" id="KW-1185">Reference proteome</keyword>
<feature type="transmembrane region" description="Helical" evidence="1">
    <location>
        <begin position="133"/>
        <end position="150"/>
    </location>
</feature>
<feature type="transmembrane region" description="Helical" evidence="1">
    <location>
        <begin position="74"/>
        <end position="94"/>
    </location>
</feature>
<name>A0ABZ2K7Q7_9BACT</name>
<feature type="transmembrane region" description="Helical" evidence="1">
    <location>
        <begin position="106"/>
        <end position="126"/>
    </location>
</feature>
<keyword evidence="1" id="KW-0812">Transmembrane</keyword>
<keyword evidence="1" id="KW-1133">Transmembrane helix</keyword>
<evidence type="ECO:0000256" key="1">
    <source>
        <dbReference type="SAM" id="Phobius"/>
    </source>
</evidence>
<reference evidence="2 3" key="1">
    <citation type="submission" date="2021-12" db="EMBL/GenBank/DDBJ databases">
        <title>Discovery of the Pendulisporaceae a myxobacterial family with distinct sporulation behavior and unique specialized metabolism.</title>
        <authorList>
            <person name="Garcia R."/>
            <person name="Popoff A."/>
            <person name="Bader C.D."/>
            <person name="Loehr J."/>
            <person name="Walesch S."/>
            <person name="Walt C."/>
            <person name="Boldt J."/>
            <person name="Bunk B."/>
            <person name="Haeckl F.J.F.P.J."/>
            <person name="Gunesch A.P."/>
            <person name="Birkelbach J."/>
            <person name="Nuebel U."/>
            <person name="Pietschmann T."/>
            <person name="Bach T."/>
            <person name="Mueller R."/>
        </authorList>
    </citation>
    <scope>NUCLEOTIDE SEQUENCE [LARGE SCALE GENOMIC DNA]</scope>
    <source>
        <strain evidence="2 3">MSr12523</strain>
    </source>
</reference>
<dbReference type="EMBL" id="CP089982">
    <property type="protein sequence ID" value="WXA92874.1"/>
    <property type="molecule type" value="Genomic_DNA"/>
</dbReference>
<feature type="transmembrane region" description="Helical" evidence="1">
    <location>
        <begin position="21"/>
        <end position="42"/>
    </location>
</feature>
<organism evidence="2 3">
    <name type="scientific">Pendulispora brunnea</name>
    <dbReference type="NCBI Taxonomy" id="2905690"/>
    <lineage>
        <taxon>Bacteria</taxon>
        <taxon>Pseudomonadati</taxon>
        <taxon>Myxococcota</taxon>
        <taxon>Myxococcia</taxon>
        <taxon>Myxococcales</taxon>
        <taxon>Sorangiineae</taxon>
        <taxon>Pendulisporaceae</taxon>
        <taxon>Pendulispora</taxon>
    </lineage>
</organism>
<sequence>MDSIDLHRIERRARLRYEWARTWRALLGLAPIWIIIGLACAFTHRPSLAISFGLAAFVMGAVMLWYGRDVKRGVLPGLAAGMVPLLFALCANHVNHVCTGSSCMTLCMPACVVGGIVAGLAVAAIGHRRQAGAGFWLGASAMAVLVGAMGCSCIGYAGVVGVAIGYAAGIVPSLLRKMFSA</sequence>
<accession>A0ABZ2K7Q7</accession>
<feature type="transmembrane region" description="Helical" evidence="1">
    <location>
        <begin position="48"/>
        <end position="67"/>
    </location>
</feature>